<dbReference type="PROSITE" id="PS50011">
    <property type="entry name" value="PROTEIN_KINASE_DOM"/>
    <property type="match status" value="1"/>
</dbReference>
<keyword evidence="4" id="KW-0067">ATP-binding</keyword>
<feature type="region of interest" description="Disordered" evidence="5">
    <location>
        <begin position="1"/>
        <end position="24"/>
    </location>
</feature>
<evidence type="ECO:0000313" key="7">
    <source>
        <dbReference type="EMBL" id="WUN80158.1"/>
    </source>
</evidence>
<dbReference type="PANTHER" id="PTHR43289">
    <property type="entry name" value="MITOGEN-ACTIVATED PROTEIN KINASE KINASE KINASE 20-RELATED"/>
    <property type="match status" value="1"/>
</dbReference>
<evidence type="ECO:0000259" key="6">
    <source>
        <dbReference type="PROSITE" id="PS50011"/>
    </source>
</evidence>
<feature type="compositionally biased region" description="Basic and acidic residues" evidence="5">
    <location>
        <begin position="1"/>
        <end position="10"/>
    </location>
</feature>
<reference evidence="7" key="1">
    <citation type="submission" date="2022-10" db="EMBL/GenBank/DDBJ databases">
        <title>The complete genomes of actinobacterial strains from the NBC collection.</title>
        <authorList>
            <person name="Joergensen T.S."/>
            <person name="Alvarez Arevalo M."/>
            <person name="Sterndorff E.B."/>
            <person name="Faurdal D."/>
            <person name="Vuksanovic O."/>
            <person name="Mourched A.-S."/>
            <person name="Charusanti P."/>
            <person name="Shaw S."/>
            <person name="Blin K."/>
            <person name="Weber T."/>
        </authorList>
    </citation>
    <scope>NUCLEOTIDE SEQUENCE</scope>
    <source>
        <strain evidence="7">NBC_00303</strain>
    </source>
</reference>
<evidence type="ECO:0000313" key="8">
    <source>
        <dbReference type="Proteomes" id="UP001432312"/>
    </source>
</evidence>
<dbReference type="Proteomes" id="UP001432312">
    <property type="component" value="Chromosome"/>
</dbReference>
<keyword evidence="3 7" id="KW-0418">Kinase</keyword>
<feature type="domain" description="Protein kinase" evidence="6">
    <location>
        <begin position="1"/>
        <end position="250"/>
    </location>
</feature>
<keyword evidence="8" id="KW-1185">Reference proteome</keyword>
<evidence type="ECO:0000256" key="2">
    <source>
        <dbReference type="ARBA" id="ARBA00022741"/>
    </source>
</evidence>
<dbReference type="EMBL" id="CP108036">
    <property type="protein sequence ID" value="WUN80158.1"/>
    <property type="molecule type" value="Genomic_DNA"/>
</dbReference>
<dbReference type="InterPro" id="IPR011009">
    <property type="entry name" value="Kinase-like_dom_sf"/>
</dbReference>
<evidence type="ECO:0000256" key="3">
    <source>
        <dbReference type="ARBA" id="ARBA00022777"/>
    </source>
</evidence>
<feature type="region of interest" description="Disordered" evidence="5">
    <location>
        <begin position="167"/>
        <end position="192"/>
    </location>
</feature>
<proteinExistence type="predicted"/>
<accession>A0ABZ1QBV3</accession>
<dbReference type="RefSeq" id="WP_328739588.1">
    <property type="nucleotide sequence ID" value="NZ_CP108036.1"/>
</dbReference>
<gene>
    <name evidence="7" type="ORF">OHA91_17490</name>
</gene>
<evidence type="ECO:0000256" key="1">
    <source>
        <dbReference type="ARBA" id="ARBA00022679"/>
    </source>
</evidence>
<dbReference type="PANTHER" id="PTHR43289:SF34">
    <property type="entry name" value="SERINE_THREONINE-PROTEIN KINASE YBDM-RELATED"/>
    <property type="match status" value="1"/>
</dbReference>
<evidence type="ECO:0000256" key="4">
    <source>
        <dbReference type="ARBA" id="ARBA00022840"/>
    </source>
</evidence>
<dbReference type="SUPFAM" id="SSF56112">
    <property type="entry name" value="Protein kinase-like (PK-like)"/>
    <property type="match status" value="1"/>
</dbReference>
<keyword evidence="2" id="KW-0547">Nucleotide-binding</keyword>
<dbReference type="GO" id="GO:0004674">
    <property type="term" value="F:protein serine/threonine kinase activity"/>
    <property type="evidence" value="ECO:0007669"/>
    <property type="project" value="UniProtKB-KW"/>
</dbReference>
<dbReference type="GeneID" id="95497866"/>
<dbReference type="Gene3D" id="1.10.510.10">
    <property type="entry name" value="Transferase(Phosphotransferase) domain 1"/>
    <property type="match status" value="1"/>
</dbReference>
<sequence length="297" mass="30832">MQALHHDDPPRIGPHVTLGRLDDEPEHTAAERRFIVRGADGERTFLLRIPRHGTDPTRWAIEAEGARRLSIPGLLPVEEVGGGPAELPWCTAPYVPALPLPAALRAHGGPLPGPVVQALGAALARTLATAHAQGVTHAGLSPAAVLLTADGPRLSCFGAVRAAAPDGEHRSGLPGLDSGSLAPEQAAGGRPRPPGDVYALGAVLAYAATGHTVPERDELPGFLREPVTACLSRDPARRPQAQQLFPHPEPAAHAATVLDTATPSPIPLPASVVVALAHQSAQVLAAELPVPAHRIDR</sequence>
<keyword evidence="1" id="KW-0808">Transferase</keyword>
<evidence type="ECO:0000256" key="5">
    <source>
        <dbReference type="SAM" id="MobiDB-lite"/>
    </source>
</evidence>
<keyword evidence="7" id="KW-0723">Serine/threonine-protein kinase</keyword>
<protein>
    <submittedName>
        <fullName evidence="7">Serine/threonine protein kinase</fullName>
    </submittedName>
</protein>
<dbReference type="InterPro" id="IPR000719">
    <property type="entry name" value="Prot_kinase_dom"/>
</dbReference>
<organism evidence="7 8">
    <name type="scientific">Streptomyces erythrochromogenes</name>
    <dbReference type="NCBI Taxonomy" id="285574"/>
    <lineage>
        <taxon>Bacteria</taxon>
        <taxon>Bacillati</taxon>
        <taxon>Actinomycetota</taxon>
        <taxon>Actinomycetes</taxon>
        <taxon>Kitasatosporales</taxon>
        <taxon>Streptomycetaceae</taxon>
        <taxon>Streptomyces</taxon>
    </lineage>
</organism>
<name>A0ABZ1QBV3_9ACTN</name>